<evidence type="ECO:0000313" key="2">
    <source>
        <dbReference type="Proteomes" id="UP000031036"/>
    </source>
</evidence>
<dbReference type="AlphaFoldDB" id="A0A0B2VP61"/>
<accession>A0A0B2VP61</accession>
<protein>
    <submittedName>
        <fullName evidence="1">Uncharacterized protein</fullName>
    </submittedName>
</protein>
<keyword evidence="2" id="KW-1185">Reference proteome</keyword>
<organism evidence="1 2">
    <name type="scientific">Toxocara canis</name>
    <name type="common">Canine roundworm</name>
    <dbReference type="NCBI Taxonomy" id="6265"/>
    <lineage>
        <taxon>Eukaryota</taxon>
        <taxon>Metazoa</taxon>
        <taxon>Ecdysozoa</taxon>
        <taxon>Nematoda</taxon>
        <taxon>Chromadorea</taxon>
        <taxon>Rhabditida</taxon>
        <taxon>Spirurina</taxon>
        <taxon>Ascaridomorpha</taxon>
        <taxon>Ascaridoidea</taxon>
        <taxon>Toxocaridae</taxon>
        <taxon>Toxocara</taxon>
    </lineage>
</organism>
<reference evidence="1 2" key="1">
    <citation type="submission" date="2014-11" db="EMBL/GenBank/DDBJ databases">
        <title>Genetic blueprint of the zoonotic pathogen Toxocara canis.</title>
        <authorList>
            <person name="Zhu X.-Q."/>
            <person name="Korhonen P.K."/>
            <person name="Cai H."/>
            <person name="Young N.D."/>
            <person name="Nejsum P."/>
            <person name="von Samson-Himmelstjerna G."/>
            <person name="Boag P.R."/>
            <person name="Tan P."/>
            <person name="Li Q."/>
            <person name="Min J."/>
            <person name="Yang Y."/>
            <person name="Wang X."/>
            <person name="Fang X."/>
            <person name="Hall R.S."/>
            <person name="Hofmann A."/>
            <person name="Sternberg P.W."/>
            <person name="Jex A.R."/>
            <person name="Gasser R.B."/>
        </authorList>
    </citation>
    <scope>NUCLEOTIDE SEQUENCE [LARGE SCALE GENOMIC DNA]</scope>
    <source>
        <strain evidence="1">PN_DK_2014</strain>
    </source>
</reference>
<sequence length="64" mass="7090">MAFGTLRSTISRHSRSPLAHFTDTTANARCLFNFIQSGRALARSARLVALDRALASHIRDTLTF</sequence>
<comment type="caution">
    <text evidence="1">The sequence shown here is derived from an EMBL/GenBank/DDBJ whole genome shotgun (WGS) entry which is preliminary data.</text>
</comment>
<dbReference type="Proteomes" id="UP000031036">
    <property type="component" value="Unassembled WGS sequence"/>
</dbReference>
<dbReference type="EMBL" id="JPKZ01001210">
    <property type="protein sequence ID" value="KHN83222.1"/>
    <property type="molecule type" value="Genomic_DNA"/>
</dbReference>
<proteinExistence type="predicted"/>
<gene>
    <name evidence="1" type="ORF">Tcan_11876</name>
</gene>
<name>A0A0B2VP61_TOXCA</name>
<evidence type="ECO:0000313" key="1">
    <source>
        <dbReference type="EMBL" id="KHN83222.1"/>
    </source>
</evidence>